<reference evidence="1 2" key="1">
    <citation type="journal article" date="2019" name="Sci. Rep.">
        <title>Orb-weaving spider Araneus ventricosus genome elucidates the spidroin gene catalogue.</title>
        <authorList>
            <person name="Kono N."/>
            <person name="Nakamura H."/>
            <person name="Ohtoshi R."/>
            <person name="Moran D.A.P."/>
            <person name="Shinohara A."/>
            <person name="Yoshida Y."/>
            <person name="Fujiwara M."/>
            <person name="Mori M."/>
            <person name="Tomita M."/>
            <person name="Arakawa K."/>
        </authorList>
    </citation>
    <scope>NUCLEOTIDE SEQUENCE [LARGE SCALE GENOMIC DNA]</scope>
</reference>
<accession>A0A4Y2LVD7</accession>
<evidence type="ECO:0000313" key="1">
    <source>
        <dbReference type="EMBL" id="GBN17476.1"/>
    </source>
</evidence>
<dbReference type="EMBL" id="BGPR01006261">
    <property type="protein sequence ID" value="GBN17476.1"/>
    <property type="molecule type" value="Genomic_DNA"/>
</dbReference>
<protein>
    <submittedName>
        <fullName evidence="1">Uncharacterized protein</fullName>
    </submittedName>
</protein>
<proteinExistence type="predicted"/>
<dbReference type="Proteomes" id="UP000499080">
    <property type="component" value="Unassembled WGS sequence"/>
</dbReference>
<sequence>MAQELDMLTVVPLLPTMVVESRNCPIDTRRLQNDQALCNKPDYLNSPDTNMPHLLAASADTKEIDAHERPSFPAGLSHWVMNLK</sequence>
<gene>
    <name evidence="1" type="ORF">AVEN_3930_1</name>
</gene>
<name>A0A4Y2LVD7_ARAVE</name>
<organism evidence="1 2">
    <name type="scientific">Araneus ventricosus</name>
    <name type="common">Orbweaver spider</name>
    <name type="synonym">Epeira ventricosa</name>
    <dbReference type="NCBI Taxonomy" id="182803"/>
    <lineage>
        <taxon>Eukaryota</taxon>
        <taxon>Metazoa</taxon>
        <taxon>Ecdysozoa</taxon>
        <taxon>Arthropoda</taxon>
        <taxon>Chelicerata</taxon>
        <taxon>Arachnida</taxon>
        <taxon>Araneae</taxon>
        <taxon>Araneomorphae</taxon>
        <taxon>Entelegynae</taxon>
        <taxon>Araneoidea</taxon>
        <taxon>Araneidae</taxon>
        <taxon>Araneus</taxon>
    </lineage>
</organism>
<keyword evidence="2" id="KW-1185">Reference proteome</keyword>
<comment type="caution">
    <text evidence="1">The sequence shown here is derived from an EMBL/GenBank/DDBJ whole genome shotgun (WGS) entry which is preliminary data.</text>
</comment>
<dbReference type="AlphaFoldDB" id="A0A4Y2LVD7"/>
<evidence type="ECO:0000313" key="2">
    <source>
        <dbReference type="Proteomes" id="UP000499080"/>
    </source>
</evidence>